<organism evidence="1 2">
    <name type="scientific">Lysinibacillus odysseyi 34hs-1 = NBRC 100172</name>
    <dbReference type="NCBI Taxonomy" id="1220589"/>
    <lineage>
        <taxon>Bacteria</taxon>
        <taxon>Bacillati</taxon>
        <taxon>Bacillota</taxon>
        <taxon>Bacilli</taxon>
        <taxon>Bacillales</taxon>
        <taxon>Bacillaceae</taxon>
        <taxon>Lysinibacillus</taxon>
    </lineage>
</organism>
<dbReference type="InterPro" id="IPR013324">
    <property type="entry name" value="RNA_pol_sigma_r3/r4-like"/>
</dbReference>
<evidence type="ECO:0008006" key="3">
    <source>
        <dbReference type="Google" id="ProtNLM"/>
    </source>
</evidence>
<dbReference type="SUPFAM" id="SSF88659">
    <property type="entry name" value="Sigma3 and sigma4 domains of RNA polymerase sigma factors"/>
    <property type="match status" value="1"/>
</dbReference>
<dbReference type="eggNOG" id="ENOG5032UYG">
    <property type="taxonomic scope" value="Bacteria"/>
</dbReference>
<dbReference type="InterPro" id="IPR036388">
    <property type="entry name" value="WH-like_DNA-bd_sf"/>
</dbReference>
<name>A0A0A3IXI8_9BACI</name>
<evidence type="ECO:0000313" key="2">
    <source>
        <dbReference type="Proteomes" id="UP000030437"/>
    </source>
</evidence>
<sequence length="132" mass="15650">MSKFAWLKDYREIEMDIIYLENNLERTKKHLDRFVSGDLQNVKLTAESDGAKLEEHIERIEWELAYKMNDLHDIKRMVQKFEQVDHQILYGRYIEGKTFDEIADDIGYSKGTVYNKHAALMKTIGYLDELSV</sequence>
<dbReference type="STRING" id="1220589.CD32_00335"/>
<dbReference type="EMBL" id="JPVP01000024">
    <property type="protein sequence ID" value="KGR89416.1"/>
    <property type="molecule type" value="Genomic_DNA"/>
</dbReference>
<comment type="caution">
    <text evidence="1">The sequence shown here is derived from an EMBL/GenBank/DDBJ whole genome shotgun (WGS) entry which is preliminary data.</text>
</comment>
<accession>A0A0A3IXI8</accession>
<gene>
    <name evidence="1" type="ORF">CD32_00335</name>
</gene>
<reference evidence="1 2" key="1">
    <citation type="submission" date="2014-02" db="EMBL/GenBank/DDBJ databases">
        <title>Draft genome sequence of Lysinibacillus odysseyi NBRC 100172.</title>
        <authorList>
            <person name="Zhang F."/>
            <person name="Wang G."/>
            <person name="Zhang L."/>
        </authorList>
    </citation>
    <scope>NUCLEOTIDE SEQUENCE [LARGE SCALE GENOMIC DNA]</scope>
    <source>
        <strain evidence="1 2">NBRC 100172</strain>
    </source>
</reference>
<dbReference type="RefSeq" id="WP_036150123.1">
    <property type="nucleotide sequence ID" value="NZ_AVCX01000032.1"/>
</dbReference>
<dbReference type="Proteomes" id="UP000030437">
    <property type="component" value="Unassembled WGS sequence"/>
</dbReference>
<protein>
    <recommendedName>
        <fullName evidence="3">RNA polymerase sigma-70 region 4 domain-containing protein</fullName>
    </recommendedName>
</protein>
<dbReference type="OrthoDB" id="2454082at2"/>
<keyword evidence="2" id="KW-1185">Reference proteome</keyword>
<evidence type="ECO:0000313" key="1">
    <source>
        <dbReference type="EMBL" id="KGR89416.1"/>
    </source>
</evidence>
<proteinExistence type="predicted"/>
<dbReference type="Gene3D" id="1.10.10.10">
    <property type="entry name" value="Winged helix-like DNA-binding domain superfamily/Winged helix DNA-binding domain"/>
    <property type="match status" value="1"/>
</dbReference>
<dbReference type="AlphaFoldDB" id="A0A0A3IXI8"/>